<organism evidence="10 11">
    <name type="scientific">Acropora cervicornis</name>
    <name type="common">Staghorn coral</name>
    <dbReference type="NCBI Taxonomy" id="6130"/>
    <lineage>
        <taxon>Eukaryota</taxon>
        <taxon>Metazoa</taxon>
        <taxon>Cnidaria</taxon>
        <taxon>Anthozoa</taxon>
        <taxon>Hexacorallia</taxon>
        <taxon>Scleractinia</taxon>
        <taxon>Astrocoeniina</taxon>
        <taxon>Acroporidae</taxon>
        <taxon>Acropora</taxon>
    </lineage>
</organism>
<keyword evidence="5 9" id="KW-1003">Cell membrane</keyword>
<keyword evidence="7 9" id="KW-1133">Transmembrane helix</keyword>
<feature type="transmembrane region" description="Helical" evidence="9">
    <location>
        <begin position="14"/>
        <end position="36"/>
    </location>
</feature>
<feature type="transmembrane region" description="Helical" evidence="9">
    <location>
        <begin position="220"/>
        <end position="239"/>
    </location>
</feature>
<feature type="transmembrane region" description="Helical" evidence="9">
    <location>
        <begin position="88"/>
        <end position="109"/>
    </location>
</feature>
<evidence type="ECO:0000256" key="5">
    <source>
        <dbReference type="ARBA" id="ARBA00022475"/>
    </source>
</evidence>
<comment type="similarity">
    <text evidence="3 9">Belongs to the riboflavin transporter family.</text>
</comment>
<dbReference type="PANTHER" id="PTHR12929:SF10">
    <property type="entry name" value="RIBOFLAVIN TRANSPORTER"/>
    <property type="match status" value="1"/>
</dbReference>
<evidence type="ECO:0000313" key="10">
    <source>
        <dbReference type="EMBL" id="KAK2559747.1"/>
    </source>
</evidence>
<proteinExistence type="inferred from homology"/>
<evidence type="ECO:0000256" key="9">
    <source>
        <dbReference type="RuleBase" id="RU368035"/>
    </source>
</evidence>
<sequence length="456" mass="49574">MALQRLKNKIRGKFSNVSIITYVLVVIFGSGSWLSVNGLWVELPIIVQKIPENWSLPSYLTVIIQMANIAPLMFTIGNKFFPGVIREVPIIYISVAIGGTSCALMALFWKETTFIAGAERSTALLVLCFFVAMVDCSSSVTFLPYMAIFRKVYMSPYFAGQGLSGLLPSLVALLQGVGSGAHTSHCVIPTSHLPNATNGTSSNITAGGSSGNGPKFSAEVFFWFLSGMMLACFLAFFGLNNLPVAKRQKVHQDYQGDDGFSATGEQAMELVSVYEQEGENALEYDDQVEALSGRDTMLQFAMVALVSGLSNGVIPAIQSYACIPYSYYIYHLTLTLSNMVNPVTCFVFPFISTTSTSHLILLSSAYFGMCTYIVFIASQSPMVLLRCENTGAILIVVISVSAFAIATYVKVAIGAVMRDKGRKHLLWFGVCTQVGSCIGALSMFAPVNVYKFFKTY</sequence>
<feature type="transmembrane region" description="Helical" evidence="9">
    <location>
        <begin position="56"/>
        <end position="76"/>
    </location>
</feature>
<keyword evidence="8 9" id="KW-0472">Membrane</keyword>
<dbReference type="Proteomes" id="UP001249851">
    <property type="component" value="Unassembled WGS sequence"/>
</dbReference>
<name>A0AAD9QEE2_ACRCE</name>
<evidence type="ECO:0000256" key="7">
    <source>
        <dbReference type="ARBA" id="ARBA00022989"/>
    </source>
</evidence>
<gene>
    <name evidence="10" type="ORF">P5673_017839</name>
</gene>
<evidence type="ECO:0000256" key="8">
    <source>
        <dbReference type="ARBA" id="ARBA00023136"/>
    </source>
</evidence>
<feature type="transmembrane region" description="Helical" evidence="9">
    <location>
        <begin position="425"/>
        <end position="447"/>
    </location>
</feature>
<reference evidence="10" key="1">
    <citation type="journal article" date="2023" name="G3 (Bethesda)">
        <title>Whole genome assembly and annotation of the endangered Caribbean coral Acropora cervicornis.</title>
        <authorList>
            <person name="Selwyn J.D."/>
            <person name="Vollmer S.V."/>
        </authorList>
    </citation>
    <scope>NUCLEOTIDE SEQUENCE</scope>
    <source>
        <strain evidence="10">K2</strain>
    </source>
</reference>
<dbReference type="PANTHER" id="PTHR12929">
    <property type="entry name" value="SOLUTE CARRIER FAMILY 52"/>
    <property type="match status" value="1"/>
</dbReference>
<feature type="transmembrane region" description="Helical" evidence="9">
    <location>
        <begin position="157"/>
        <end position="174"/>
    </location>
</feature>
<evidence type="ECO:0000313" key="11">
    <source>
        <dbReference type="Proteomes" id="UP001249851"/>
    </source>
</evidence>
<comment type="function">
    <text evidence="9">Plasma membrane transporter mediating the uptake by cells of the water soluble vitamin B2/riboflavin that plays a key role in biochemical oxidation-reduction reactions of the carbohydrate, lipid, and amino acid metabolism.</text>
</comment>
<feature type="transmembrane region" description="Helical" evidence="9">
    <location>
        <begin position="300"/>
        <end position="321"/>
    </location>
</feature>
<dbReference type="GO" id="GO:0032217">
    <property type="term" value="F:riboflavin transmembrane transporter activity"/>
    <property type="evidence" value="ECO:0007669"/>
    <property type="project" value="UniProtKB-UniRule"/>
</dbReference>
<evidence type="ECO:0000256" key="4">
    <source>
        <dbReference type="ARBA" id="ARBA00022448"/>
    </source>
</evidence>
<comment type="subcellular location">
    <subcellularLocation>
        <location evidence="2 9">Cell membrane</location>
        <topology evidence="2 9">Multi-pass membrane protein</topology>
    </subcellularLocation>
</comment>
<reference evidence="10" key="2">
    <citation type="journal article" date="2023" name="Science">
        <title>Genomic signatures of disease resistance in endangered staghorn corals.</title>
        <authorList>
            <person name="Vollmer S.V."/>
            <person name="Selwyn J.D."/>
            <person name="Despard B.A."/>
            <person name="Roesel C.L."/>
        </authorList>
    </citation>
    <scope>NUCLEOTIDE SEQUENCE</scope>
    <source>
        <strain evidence="10">K2</strain>
    </source>
</reference>
<dbReference type="EMBL" id="JARQWQ010000039">
    <property type="protein sequence ID" value="KAK2559747.1"/>
    <property type="molecule type" value="Genomic_DNA"/>
</dbReference>
<feature type="transmembrane region" description="Helical" evidence="9">
    <location>
        <begin position="121"/>
        <end position="145"/>
    </location>
</feature>
<feature type="transmembrane region" description="Helical" evidence="9">
    <location>
        <begin position="358"/>
        <end position="378"/>
    </location>
</feature>
<dbReference type="AlphaFoldDB" id="A0AAD9QEE2"/>
<feature type="transmembrane region" description="Helical" evidence="9">
    <location>
        <begin position="327"/>
        <end position="351"/>
    </location>
</feature>
<evidence type="ECO:0000256" key="1">
    <source>
        <dbReference type="ARBA" id="ARBA00000215"/>
    </source>
</evidence>
<protein>
    <recommendedName>
        <fullName evidence="9">Riboflavin transporter</fullName>
    </recommendedName>
</protein>
<keyword evidence="4 9" id="KW-0813">Transport</keyword>
<comment type="caution">
    <text evidence="10">The sequence shown here is derived from an EMBL/GenBank/DDBJ whole genome shotgun (WGS) entry which is preliminary data.</text>
</comment>
<keyword evidence="6 9" id="KW-0812">Transmembrane</keyword>
<dbReference type="GO" id="GO:0005886">
    <property type="term" value="C:plasma membrane"/>
    <property type="evidence" value="ECO:0007669"/>
    <property type="project" value="UniProtKB-SubCell"/>
</dbReference>
<keyword evidence="11" id="KW-1185">Reference proteome</keyword>
<accession>A0AAD9QEE2</accession>
<evidence type="ECO:0000256" key="3">
    <source>
        <dbReference type="ARBA" id="ARBA00006366"/>
    </source>
</evidence>
<evidence type="ECO:0000256" key="6">
    <source>
        <dbReference type="ARBA" id="ARBA00022692"/>
    </source>
</evidence>
<evidence type="ECO:0000256" key="2">
    <source>
        <dbReference type="ARBA" id="ARBA00004651"/>
    </source>
</evidence>
<dbReference type="InterPro" id="IPR009357">
    <property type="entry name" value="Riboflavin_transptr"/>
</dbReference>
<feature type="transmembrane region" description="Helical" evidence="9">
    <location>
        <begin position="390"/>
        <end position="413"/>
    </location>
</feature>
<dbReference type="Pfam" id="PF06237">
    <property type="entry name" value="SLC52_ribofla_tr"/>
    <property type="match status" value="1"/>
</dbReference>
<comment type="catalytic activity">
    <reaction evidence="1 9">
        <text>riboflavin(in) = riboflavin(out)</text>
        <dbReference type="Rhea" id="RHEA:35015"/>
        <dbReference type="ChEBI" id="CHEBI:57986"/>
    </reaction>
</comment>